<accession>A0A1V4HX50</accession>
<feature type="compositionally biased region" description="Polar residues" evidence="1">
    <location>
        <begin position="167"/>
        <end position="184"/>
    </location>
</feature>
<reference evidence="2 3" key="1">
    <citation type="submission" date="2017-02" db="EMBL/GenBank/DDBJ databases">
        <title>Genome sequence of the nitrite-oxidizing bacterium Nitrobacter vulgaris strain Ab1.</title>
        <authorList>
            <person name="Mellbye B.L."/>
            <person name="Davis E.W."/>
            <person name="Spieck E."/>
            <person name="Chang J.H."/>
            <person name="Bottomley P.J."/>
            <person name="Sayavedra-Soto L.A."/>
        </authorList>
    </citation>
    <scope>NUCLEOTIDE SEQUENCE [LARGE SCALE GENOMIC DNA]</scope>
    <source>
        <strain evidence="2 3">Ab1</strain>
    </source>
</reference>
<feature type="compositionally biased region" description="Polar residues" evidence="1">
    <location>
        <begin position="200"/>
        <end position="215"/>
    </location>
</feature>
<feature type="compositionally biased region" description="Polar residues" evidence="1">
    <location>
        <begin position="74"/>
        <end position="89"/>
    </location>
</feature>
<dbReference type="Proteomes" id="UP000189940">
    <property type="component" value="Unassembled WGS sequence"/>
</dbReference>
<dbReference type="STRING" id="29421.B2M20_13370"/>
<feature type="compositionally biased region" description="Basic residues" evidence="1">
    <location>
        <begin position="216"/>
        <end position="232"/>
    </location>
</feature>
<comment type="caution">
    <text evidence="2">The sequence shown here is derived from an EMBL/GenBank/DDBJ whole genome shotgun (WGS) entry which is preliminary data.</text>
</comment>
<evidence type="ECO:0000313" key="2">
    <source>
        <dbReference type="EMBL" id="OPH82160.1"/>
    </source>
</evidence>
<keyword evidence="3" id="KW-1185">Reference proteome</keyword>
<dbReference type="EMBL" id="MWPQ01000049">
    <property type="protein sequence ID" value="OPH82160.1"/>
    <property type="molecule type" value="Genomic_DNA"/>
</dbReference>
<evidence type="ECO:0000313" key="3">
    <source>
        <dbReference type="Proteomes" id="UP000189940"/>
    </source>
</evidence>
<organism evidence="2 3">
    <name type="scientific">Nitrobacter vulgaris</name>
    <dbReference type="NCBI Taxonomy" id="29421"/>
    <lineage>
        <taxon>Bacteria</taxon>
        <taxon>Pseudomonadati</taxon>
        <taxon>Pseudomonadota</taxon>
        <taxon>Alphaproteobacteria</taxon>
        <taxon>Hyphomicrobiales</taxon>
        <taxon>Nitrobacteraceae</taxon>
        <taxon>Nitrobacter</taxon>
    </lineage>
</organism>
<gene>
    <name evidence="2" type="ORF">B2M20_13370</name>
</gene>
<feature type="region of interest" description="Disordered" evidence="1">
    <location>
        <begin position="68"/>
        <end position="252"/>
    </location>
</feature>
<evidence type="ECO:0000256" key="1">
    <source>
        <dbReference type="SAM" id="MobiDB-lite"/>
    </source>
</evidence>
<sequence>MLPGFRSLFVAVTLAISMLIFGLGAAALLRATHEEFASLPLKPMPEVTFGSKEAEQPTLAVLQVDTPAAKPATPESNQADAQHTVTPLSDAQPESGADTPPATDAPSAPADTDKPAASPSRSEPVPAIADTTPPANTAAPELSEPARGSETADEADEAVKPAVAKSDASSTDGKTSGVTETMTSPFGEHSKPPLPASRPVQKTQVADPATPTTKRSSTKPRRAAKKHHHRSAIRQSDRSSQPMLLGSPLELE</sequence>
<dbReference type="AlphaFoldDB" id="A0A1V4HX50"/>
<dbReference type="OrthoDB" id="8141596at2"/>
<dbReference type="RefSeq" id="WP_079447527.1">
    <property type="nucleotide sequence ID" value="NZ_MWPQ01000049.1"/>
</dbReference>
<proteinExistence type="predicted"/>
<protein>
    <submittedName>
        <fullName evidence="2">Uncharacterized protein</fullName>
    </submittedName>
</protein>
<name>A0A1V4HX50_NITVU</name>
<feature type="compositionally biased region" description="Low complexity" evidence="1">
    <location>
        <begin position="97"/>
        <end position="140"/>
    </location>
</feature>